<feature type="compositionally biased region" description="Low complexity" evidence="1">
    <location>
        <begin position="405"/>
        <end position="415"/>
    </location>
</feature>
<feature type="compositionally biased region" description="Low complexity" evidence="1">
    <location>
        <begin position="1444"/>
        <end position="1457"/>
    </location>
</feature>
<feature type="region of interest" description="Disordered" evidence="1">
    <location>
        <begin position="1116"/>
        <end position="1136"/>
    </location>
</feature>
<reference evidence="3 4" key="1">
    <citation type="submission" date="2023-09" db="EMBL/GenBank/DDBJ databases">
        <title>Nesidiocoris tenuis whole genome shotgun sequence.</title>
        <authorList>
            <person name="Shibata T."/>
            <person name="Shimoda M."/>
            <person name="Kobayashi T."/>
            <person name="Uehara T."/>
        </authorList>
    </citation>
    <scope>NUCLEOTIDE SEQUENCE [LARGE SCALE GENOMIC DNA]</scope>
    <source>
        <strain evidence="3 4">Japan</strain>
    </source>
</reference>
<gene>
    <name evidence="3" type="ORF">NTJ_09364</name>
</gene>
<sequence>MSVEDLKKLSPTDPELIDRIVSNIKARGIFDQFRKDCLADVDTKPAYQNLQQRVNGTVRGYLGTRKWNPSLNKNQLRENLRKYTVEQPYLEVGVDRIVDQVVNPKMYSVFMPKIEDIVYEMLGIEKPKPKPLFPNYKNYTNNQIPQQSTPSKNIADPSAPPGPSTSPPPITRSKTPEPVKVEEIKDENDLIADSVDGSKSDMSYSPIAVKDEIKEEVEEEGPNAKANENDDEMQEIKTPEAPGATNNEDDSNTIDEMPLLAASMDADSNQASLSALDSTPQTCNTKSETGGQPEFADERSLTPRPPADFDTLTNNLSSLKSEEKISPSKKFDNFSNLDEKLKQADVNLRETSNKKAAETEESSELTKSSSDRSDSESTNSKIDHSESNTSLENNRPSRSKRRILSDSSGESNSESINKVKPSDSEDGQSSTGPIVDKHSANRSPVTDKQAKCAEVKKDKEKSSSSRSADAKSKVNDDAKEKIKHDDSRHRSDKHKSSHRSEKNDSHKEKNDKDKSEHRHDKIGDADKKDSSSKKRSEKSRKDDDKGKTGDSKKNEDSLKHDKGKHRSSEKVEDKHKRDRTEHKSKSSSSRDESKKREDKSKDENIKDKESRDKKSDKRETNGDKSDKKPKEVDDKKKSSKKKGGHCDEDDSKTRNSRRSSDRDSNGGAGSSSAPKHNSSSNNSTSNSKKSSSKSDKGRSKHKSSSSKESVDDVSEGQTAGKEVDEVDLFLMQISESIDEEQESACRKPKTASNFSEMRKIMEARKSCRRSTSFDAEDPDCEDLAAYQGEFGFGDSEGENLDSLAPSGDDAGQDASNNLMTDALPADDIKAEDQQAQSSGSGGLESCYDVRNPTLIGILKPCVMINDVMSGPMGKKLQEFGYVHMGNAGGQSSSDNPAHTIPVPEIKQSDDVPAVPKSLSSRVDIAETKASENILAPVGPSQPQDKQVGPSVLSPREERITAKDEATIECDNHAQNPNEACADVPINAADDGASDAVPRETAKVPQNQVTATPKNIKKDLLLEASTSSGKLKDPETNNQPVTSRTRRKNAGSLMYAVLEGLNEKLVVNKRVSNTEAGSPATKKKCIRNDKMETSVSINDKSMPAGAEMLSETFDQSDISNKENNQGHASNKMPRIDASVNSEVKIVEPRLTRKRKINSPADEESLNIPRLRVSLAVKKAESKSRLDVLAEDSAKLDAYLPSPVSISAKSAECLNEKPSSEPMPSQTPDASASSILQRRQSCPSIIHIGGLECEIVDAGGEEARASSTLAVESSDAVPDADKKSDGPDRNLGKSKNSRRQSIDDVATRKSNRNVLSRSNVRKNSTLSASVDSPGGLEKYAKRSDSESSGEISCNSESSGQTDAQPNRSTDSGYVDGPIANPAEIPVTTEVTNISEPPSSSSTSDKENKLEIIDEIARGSAASDSSIPETVPNRNPKKTDQPEDNTSSSDTRASSSNVSSLTFANPPEPLEFLNDSDDEFKGFPPVNDDDEKMMRLFERFHPNSSKVTADRPSSPAEKELPPISPMRTRKKKCLVDRGENQSNDIERRTDALKLTLVSRSITPGKNGIIVKRSQTPVTNVKAPSNLRKRNSQTGPPDGDKQKKLRNTQSYSATDLYKPRPSIGRESNIAVGPSPANKRLKKGPR</sequence>
<feature type="region of interest" description="Disordered" evidence="1">
    <location>
        <begin position="788"/>
        <end position="843"/>
    </location>
</feature>
<feature type="compositionally biased region" description="Polar residues" evidence="1">
    <location>
        <begin position="266"/>
        <end position="290"/>
    </location>
</feature>
<feature type="compositionally biased region" description="Low complexity" evidence="1">
    <location>
        <begin position="1344"/>
        <end position="1356"/>
    </location>
</feature>
<feature type="compositionally biased region" description="Polar residues" evidence="1">
    <location>
        <begin position="1569"/>
        <end position="1579"/>
    </location>
</feature>
<dbReference type="EMBL" id="AP028915">
    <property type="protein sequence ID" value="BES96553.1"/>
    <property type="molecule type" value="Genomic_DNA"/>
</dbReference>
<feature type="compositionally biased region" description="Basic and acidic residues" evidence="1">
    <location>
        <begin position="369"/>
        <end position="386"/>
    </location>
</feature>
<feature type="region of interest" description="Disordered" evidence="1">
    <location>
        <begin position="1211"/>
        <end position="1234"/>
    </location>
</feature>
<protein>
    <submittedName>
        <fullName evidence="3">COMPASS (Complex proteins associated with Set1p) component shg1</fullName>
    </submittedName>
</protein>
<feature type="region of interest" description="Disordered" evidence="1">
    <location>
        <begin position="134"/>
        <end position="757"/>
    </location>
</feature>
<feature type="compositionally biased region" description="Polar residues" evidence="1">
    <location>
        <begin position="137"/>
        <end position="152"/>
    </location>
</feature>
<dbReference type="PANTHER" id="PTHR31532">
    <property type="entry name" value="BIORIENTATION OF CHROMOSOMES IN CELL DIVISION 1 FAMILY MEMBER"/>
    <property type="match status" value="1"/>
</dbReference>
<keyword evidence="4" id="KW-1185">Reference proteome</keyword>
<dbReference type="PANTHER" id="PTHR31532:SF10">
    <property type="entry name" value="BIORIENTATION OF CHROMOSOMES IN CELL DIVISION PROTEIN 1-LIKE 1"/>
    <property type="match status" value="1"/>
</dbReference>
<feature type="domain" description="BOD1/SHG1" evidence="2">
    <location>
        <begin position="20"/>
        <end position="115"/>
    </location>
</feature>
<feature type="region of interest" description="Disordered" evidence="1">
    <location>
        <begin position="1559"/>
        <end position="1641"/>
    </location>
</feature>
<dbReference type="Proteomes" id="UP001307889">
    <property type="component" value="Chromosome 7"/>
</dbReference>
<feature type="compositionally biased region" description="Pro residues" evidence="1">
    <location>
        <begin position="158"/>
        <end position="170"/>
    </location>
</feature>
<feature type="compositionally biased region" description="Polar residues" evidence="1">
    <location>
        <begin position="1220"/>
        <end position="1234"/>
    </location>
</feature>
<feature type="region of interest" description="Disordered" evidence="1">
    <location>
        <begin position="1264"/>
        <end position="1543"/>
    </location>
</feature>
<feature type="compositionally biased region" description="Polar residues" evidence="1">
    <location>
        <begin position="1357"/>
        <end position="1369"/>
    </location>
</feature>
<feature type="compositionally biased region" description="Basic and acidic residues" evidence="1">
    <location>
        <begin position="1401"/>
        <end position="1414"/>
    </location>
</feature>
<feature type="compositionally biased region" description="Basic and acidic residues" evidence="1">
    <location>
        <begin position="174"/>
        <end position="183"/>
    </location>
</feature>
<name>A0ABN7AWL2_9HEMI</name>
<evidence type="ECO:0000259" key="2">
    <source>
        <dbReference type="Pfam" id="PF05205"/>
    </source>
</evidence>
<feature type="compositionally biased region" description="Basic and acidic residues" evidence="1">
    <location>
        <begin position="320"/>
        <end position="358"/>
    </location>
</feature>
<dbReference type="InterPro" id="IPR055264">
    <property type="entry name" value="BOD1/SHG1_dom"/>
</dbReference>
<feature type="region of interest" description="Disordered" evidence="1">
    <location>
        <begin position="888"/>
        <end position="952"/>
    </location>
</feature>
<feature type="compositionally biased region" description="Basic and acidic residues" evidence="1">
    <location>
        <begin position="1489"/>
        <end position="1498"/>
    </location>
</feature>
<dbReference type="Pfam" id="PF05205">
    <property type="entry name" value="COMPASS-Shg1"/>
    <property type="match status" value="1"/>
</dbReference>
<evidence type="ECO:0000256" key="1">
    <source>
        <dbReference type="SAM" id="MobiDB-lite"/>
    </source>
</evidence>
<feature type="region of interest" description="Disordered" evidence="1">
    <location>
        <begin position="983"/>
        <end position="1048"/>
    </location>
</feature>
<organism evidence="3 4">
    <name type="scientific">Nesidiocoris tenuis</name>
    <dbReference type="NCBI Taxonomy" id="355587"/>
    <lineage>
        <taxon>Eukaryota</taxon>
        <taxon>Metazoa</taxon>
        <taxon>Ecdysozoa</taxon>
        <taxon>Arthropoda</taxon>
        <taxon>Hexapoda</taxon>
        <taxon>Insecta</taxon>
        <taxon>Pterygota</taxon>
        <taxon>Neoptera</taxon>
        <taxon>Paraneoptera</taxon>
        <taxon>Hemiptera</taxon>
        <taxon>Heteroptera</taxon>
        <taxon>Panheteroptera</taxon>
        <taxon>Cimicomorpha</taxon>
        <taxon>Miridae</taxon>
        <taxon>Dicyphina</taxon>
        <taxon>Nesidiocoris</taxon>
    </lineage>
</organism>
<feature type="compositionally biased region" description="Polar residues" evidence="1">
    <location>
        <begin position="1003"/>
        <end position="1012"/>
    </location>
</feature>
<evidence type="ECO:0000313" key="3">
    <source>
        <dbReference type="EMBL" id="BES96553.1"/>
    </source>
</evidence>
<feature type="compositionally biased region" description="Basic and acidic residues" evidence="1">
    <location>
        <begin position="448"/>
        <end position="489"/>
    </location>
</feature>
<feature type="compositionally biased region" description="Low complexity" evidence="1">
    <location>
        <begin position="670"/>
        <end position="689"/>
    </location>
</feature>
<feature type="compositionally biased region" description="Polar residues" evidence="1">
    <location>
        <begin position="387"/>
        <end position="396"/>
    </location>
</feature>
<proteinExistence type="predicted"/>
<feature type="compositionally biased region" description="Polar residues" evidence="1">
    <location>
        <begin position="1116"/>
        <end position="1127"/>
    </location>
</feature>
<feature type="compositionally biased region" description="Basic and acidic residues" evidence="1">
    <location>
        <begin position="1277"/>
        <end position="1289"/>
    </location>
</feature>
<feature type="compositionally biased region" description="Basic and acidic residues" evidence="1">
    <location>
        <begin position="1530"/>
        <end position="1543"/>
    </location>
</feature>
<feature type="compositionally biased region" description="Basic and acidic residues" evidence="1">
    <location>
        <begin position="498"/>
        <end position="636"/>
    </location>
</feature>
<feature type="compositionally biased region" description="Polar residues" evidence="1">
    <location>
        <begin position="1310"/>
        <end position="1328"/>
    </location>
</feature>
<accession>A0ABN7AWL2</accession>
<evidence type="ECO:0000313" key="4">
    <source>
        <dbReference type="Proteomes" id="UP001307889"/>
    </source>
</evidence>